<evidence type="ECO:0000256" key="1">
    <source>
        <dbReference type="SAM" id="Phobius"/>
    </source>
</evidence>
<comment type="caution">
    <text evidence="3">The sequence shown here is derived from an EMBL/GenBank/DDBJ whole genome shotgun (WGS) entry which is preliminary data.</text>
</comment>
<dbReference type="EMBL" id="SOHL01000009">
    <property type="protein sequence ID" value="TFD72319.1"/>
    <property type="molecule type" value="Genomic_DNA"/>
</dbReference>
<feature type="transmembrane region" description="Helical" evidence="1">
    <location>
        <begin position="64"/>
        <end position="84"/>
    </location>
</feature>
<evidence type="ECO:0000313" key="3">
    <source>
        <dbReference type="EMBL" id="TFD72319.1"/>
    </source>
</evidence>
<feature type="transmembrane region" description="Helical" evidence="1">
    <location>
        <begin position="144"/>
        <end position="161"/>
    </location>
</feature>
<reference evidence="3 4" key="1">
    <citation type="submission" date="2019-03" db="EMBL/GenBank/DDBJ databases">
        <title>Genomics of glacier-inhabiting Cryobacterium strains.</title>
        <authorList>
            <person name="Liu Q."/>
            <person name="Xin Y.-H."/>
        </authorList>
    </citation>
    <scope>NUCLEOTIDE SEQUENCE [LARGE SCALE GENOMIC DNA]</scope>
    <source>
        <strain evidence="3 4">Hz16</strain>
    </source>
</reference>
<dbReference type="SUPFAM" id="SSF48317">
    <property type="entry name" value="Acid phosphatase/Vanadium-dependent haloperoxidase"/>
    <property type="match status" value="1"/>
</dbReference>
<keyword evidence="1" id="KW-0812">Transmembrane</keyword>
<keyword evidence="4" id="KW-1185">Reference proteome</keyword>
<gene>
    <name evidence="3" type="ORF">E3T50_05480</name>
</gene>
<evidence type="ECO:0000313" key="4">
    <source>
        <dbReference type="Proteomes" id="UP000297983"/>
    </source>
</evidence>
<feature type="transmembrane region" description="Helical" evidence="1">
    <location>
        <begin position="181"/>
        <end position="201"/>
    </location>
</feature>
<sequence>MFPRNAVSQKRCLPETLSPRNRCFPETLSPRNRCFPETLSPRNTVACWTVRNPSILSSFRQGSFGYLAGVALTTVAFIGLYLFFVRSHAGQEADQLAYDGAEFGRSSITPFTGRVLDSVPDVAVAFGVVLTAVIALVRRNWRTLIVALAAAAAATATAQLLKYGILSRPDLAVEGYAGNSFPSGHTTVAAASALVVFLVASPRTRPMVAGWGTAFAVLAGVATLANQWHRPSDVIAALLWVALWGCLAGVVLAWRRVGADPRADAAASATAATRRLSFTGLRRSTVRVVRWLSIGCGALSALAFIATLVLNSGLFDAVGVFGTVVAYLGGVAAIVTAGLLLALGGTRLFARLP</sequence>
<dbReference type="Proteomes" id="UP000297983">
    <property type="component" value="Unassembled WGS sequence"/>
</dbReference>
<feature type="domain" description="Phosphatidic acid phosphatase type 2/haloperoxidase" evidence="2">
    <location>
        <begin position="143"/>
        <end position="249"/>
    </location>
</feature>
<dbReference type="InterPro" id="IPR036938">
    <property type="entry name" value="PAP2/HPO_sf"/>
</dbReference>
<protein>
    <submittedName>
        <fullName evidence="3">Phosphatase PAP2 family protein</fullName>
    </submittedName>
</protein>
<dbReference type="Gene3D" id="1.20.144.10">
    <property type="entry name" value="Phosphatidic acid phosphatase type 2/haloperoxidase"/>
    <property type="match status" value="1"/>
</dbReference>
<feature type="transmembrane region" description="Helical" evidence="1">
    <location>
        <begin position="119"/>
        <end position="137"/>
    </location>
</feature>
<feature type="transmembrane region" description="Helical" evidence="1">
    <location>
        <begin position="291"/>
        <end position="311"/>
    </location>
</feature>
<feature type="transmembrane region" description="Helical" evidence="1">
    <location>
        <begin position="317"/>
        <end position="343"/>
    </location>
</feature>
<organism evidence="3 4">
    <name type="scientific">Cryobacterium gelidum</name>
    <dbReference type="NCBI Taxonomy" id="1259164"/>
    <lineage>
        <taxon>Bacteria</taxon>
        <taxon>Bacillati</taxon>
        <taxon>Actinomycetota</taxon>
        <taxon>Actinomycetes</taxon>
        <taxon>Micrococcales</taxon>
        <taxon>Microbacteriaceae</taxon>
        <taxon>Cryobacterium</taxon>
    </lineage>
</organism>
<keyword evidence="1" id="KW-0472">Membrane</keyword>
<keyword evidence="1" id="KW-1133">Transmembrane helix</keyword>
<name>A0A4R9AXB7_9MICO</name>
<dbReference type="InterPro" id="IPR000326">
    <property type="entry name" value="PAP2/HPO"/>
</dbReference>
<feature type="transmembrane region" description="Helical" evidence="1">
    <location>
        <begin position="234"/>
        <end position="254"/>
    </location>
</feature>
<dbReference type="Pfam" id="PF01569">
    <property type="entry name" value="PAP2"/>
    <property type="match status" value="1"/>
</dbReference>
<dbReference type="CDD" id="cd01610">
    <property type="entry name" value="PAP2_like"/>
    <property type="match status" value="1"/>
</dbReference>
<accession>A0A4R9AXB7</accession>
<feature type="transmembrane region" description="Helical" evidence="1">
    <location>
        <begin position="208"/>
        <end position="228"/>
    </location>
</feature>
<evidence type="ECO:0000259" key="2">
    <source>
        <dbReference type="SMART" id="SM00014"/>
    </source>
</evidence>
<dbReference type="AlphaFoldDB" id="A0A4R9AXB7"/>
<proteinExistence type="predicted"/>
<dbReference type="SMART" id="SM00014">
    <property type="entry name" value="acidPPc"/>
    <property type="match status" value="1"/>
</dbReference>